<evidence type="ECO:0000313" key="5">
    <source>
        <dbReference type="Proteomes" id="UP000198287"/>
    </source>
</evidence>
<evidence type="ECO:0000313" key="4">
    <source>
        <dbReference type="EMBL" id="OXA51559.1"/>
    </source>
</evidence>
<dbReference type="InterPro" id="IPR003690">
    <property type="entry name" value="MTERF"/>
</dbReference>
<dbReference type="OMA" id="RHPNWCH"/>
<comment type="similarity">
    <text evidence="1">Belongs to the mTERF family.</text>
</comment>
<dbReference type="OrthoDB" id="10064535at2759"/>
<reference evidence="4 5" key="1">
    <citation type="submission" date="2015-12" db="EMBL/GenBank/DDBJ databases">
        <title>The genome of Folsomia candida.</title>
        <authorList>
            <person name="Faddeeva A."/>
            <person name="Derks M.F."/>
            <person name="Anvar Y."/>
            <person name="Smit S."/>
            <person name="Van Straalen N."/>
            <person name="Roelofs D."/>
        </authorList>
    </citation>
    <scope>NUCLEOTIDE SEQUENCE [LARGE SCALE GENOMIC DNA]</scope>
    <source>
        <strain evidence="4 5">VU population</strain>
        <tissue evidence="4">Whole body</tissue>
    </source>
</reference>
<feature type="compositionally biased region" description="Basic and acidic residues" evidence="3">
    <location>
        <begin position="96"/>
        <end position="109"/>
    </location>
</feature>
<comment type="caution">
    <text evidence="4">The sequence shown here is derived from an EMBL/GenBank/DDBJ whole genome shotgun (WGS) entry which is preliminary data.</text>
</comment>
<keyword evidence="2" id="KW-0809">Transit peptide</keyword>
<dbReference type="PANTHER" id="PTHR15437">
    <property type="entry name" value="TRANSCRIPTION TERMINATION FACTOR, MITOCHONDRIAL"/>
    <property type="match status" value="1"/>
</dbReference>
<dbReference type="GO" id="GO:0003676">
    <property type="term" value="F:nucleic acid binding"/>
    <property type="evidence" value="ECO:0007669"/>
    <property type="project" value="InterPro"/>
</dbReference>
<name>A0A226E2A6_FOLCA</name>
<organism evidence="4 5">
    <name type="scientific">Folsomia candida</name>
    <name type="common">Springtail</name>
    <dbReference type="NCBI Taxonomy" id="158441"/>
    <lineage>
        <taxon>Eukaryota</taxon>
        <taxon>Metazoa</taxon>
        <taxon>Ecdysozoa</taxon>
        <taxon>Arthropoda</taxon>
        <taxon>Hexapoda</taxon>
        <taxon>Collembola</taxon>
        <taxon>Entomobryomorpha</taxon>
        <taxon>Isotomoidea</taxon>
        <taxon>Isotomidae</taxon>
        <taxon>Proisotominae</taxon>
        <taxon>Folsomia</taxon>
    </lineage>
</organism>
<sequence>MKSIFISHTVITNATPIKTAPLQLTIPFCAVGLTNLDLLSESGPLVSSINKMFPTLMKINAGSVGLKTFTRRFVKMRLREVSGSKEILTSSSLPPEEDHSVTEESKSARPDFREKNIGTIARILGVSESDVRKPPRKLIVEENARETFNVLQEHGFLAREVLCYPDLFMMSPMATFNYIEIMKESLFTSVGLSQILNFSPLQKRSVELLHQMKVTPTPPEIVQSYFAVLEMKKNTQAEDSVWNALPHDMSRLTLKELRQIVMAQFIAWKLNCDPAEVHLVFPKYLRISHRCLNWIKQSLEILMEETTLEKDKILRHGYLLQANPKNTADVLRNIESLSGIPMEKLLHKRPKILMSSRKTLLEVESLFTQHGIPPDSLLRHPELYTLSANTLRERLEEFDSIPEFSVLKNHPRVSRLIYYQKKAKARVEYFRSINMTGASLHLLSLDKNKFKRQLEKGGPRTRGLDILTYLKTYFSKTKKEIRQAIHMQPHWLNSSSINMKDSLQFIEEFKVFTKSQIFSALPIILYPRENLQQKFQAVLDSKEASLTDDYFLHMVLYFLEKSVHFSGDGLWHRNSTQLNTDDEGDDEHVTRFDSYLDNLDNMKKNKKRKTAKLLPEVEETEPEEIVFGESLYETLNNDNNNKKKPNGKV</sequence>
<protein>
    <recommendedName>
        <fullName evidence="6">Transcription termination factor 5, mitochondrial</fullName>
    </recommendedName>
</protein>
<accession>A0A226E2A6</accession>
<dbReference type="GO" id="GO:0006393">
    <property type="term" value="P:termination of mitochondrial transcription"/>
    <property type="evidence" value="ECO:0007669"/>
    <property type="project" value="TreeGrafter"/>
</dbReference>
<dbReference type="STRING" id="158441.A0A226E2A6"/>
<evidence type="ECO:0000256" key="3">
    <source>
        <dbReference type="SAM" id="MobiDB-lite"/>
    </source>
</evidence>
<gene>
    <name evidence="4" type="ORF">Fcan01_13786</name>
</gene>
<dbReference type="GO" id="GO:0005759">
    <property type="term" value="C:mitochondrial matrix"/>
    <property type="evidence" value="ECO:0007669"/>
    <property type="project" value="TreeGrafter"/>
</dbReference>
<dbReference type="Proteomes" id="UP000198287">
    <property type="component" value="Unassembled WGS sequence"/>
</dbReference>
<dbReference type="Gene3D" id="1.25.70.10">
    <property type="entry name" value="Transcription termination factor 3, mitochondrial"/>
    <property type="match status" value="2"/>
</dbReference>
<evidence type="ECO:0000256" key="1">
    <source>
        <dbReference type="ARBA" id="ARBA00007692"/>
    </source>
</evidence>
<evidence type="ECO:0008006" key="6">
    <source>
        <dbReference type="Google" id="ProtNLM"/>
    </source>
</evidence>
<dbReference type="EMBL" id="LNIX01000007">
    <property type="protein sequence ID" value="OXA51559.1"/>
    <property type="molecule type" value="Genomic_DNA"/>
</dbReference>
<proteinExistence type="inferred from homology"/>
<dbReference type="AlphaFoldDB" id="A0A226E2A6"/>
<evidence type="ECO:0000256" key="2">
    <source>
        <dbReference type="ARBA" id="ARBA00022946"/>
    </source>
</evidence>
<feature type="region of interest" description="Disordered" evidence="3">
    <location>
        <begin position="87"/>
        <end position="109"/>
    </location>
</feature>
<dbReference type="PANTHER" id="PTHR15437:SF7">
    <property type="entry name" value="TRANSCRIPTION TERMINATION FACTOR 5, MITOCHONDRIAL"/>
    <property type="match status" value="1"/>
</dbReference>
<dbReference type="InterPro" id="IPR038538">
    <property type="entry name" value="MTERF_sf"/>
</dbReference>
<keyword evidence="5" id="KW-1185">Reference proteome</keyword>